<dbReference type="Gene3D" id="1.10.30.50">
    <property type="match status" value="1"/>
</dbReference>
<accession>A0A1Z4GBZ1</accession>
<sequence>MEPQPPFGQSQILQNSVVVFSKNYLPLARINIKRAMPAAGYANALLVTGQAESLNFGTTKQWEVRSPSVVLQVPEHIRLRVGNPERHWKVPPVNRREVLRRDNHTCQYCGSTKHLTLDHVIPRSKGGQHTWDNVVTACERCNSSKSDRLPHEAGMVLNTKPKAPIHPAVAFAEQFWNAQRLSESE</sequence>
<evidence type="ECO:0000259" key="1">
    <source>
        <dbReference type="SMART" id="SM00507"/>
    </source>
</evidence>
<dbReference type="AlphaFoldDB" id="A0A1Z4GBZ1"/>
<dbReference type="Pfam" id="PF14279">
    <property type="entry name" value="HNH_5"/>
    <property type="match status" value="1"/>
</dbReference>
<dbReference type="InterPro" id="IPR003615">
    <property type="entry name" value="HNH_nuc"/>
</dbReference>
<dbReference type="PANTHER" id="PTHR33877">
    <property type="entry name" value="SLL1193 PROTEIN"/>
    <property type="match status" value="1"/>
</dbReference>
<dbReference type="Proteomes" id="UP000218287">
    <property type="component" value="Chromosome"/>
</dbReference>
<dbReference type="SMART" id="SM00507">
    <property type="entry name" value="HNHc"/>
    <property type="match status" value="1"/>
</dbReference>
<keyword evidence="3" id="KW-1185">Reference proteome</keyword>
<organism evidence="2 3">
    <name type="scientific">Anabaenopsis circularis NIES-21</name>
    <dbReference type="NCBI Taxonomy" id="1085406"/>
    <lineage>
        <taxon>Bacteria</taxon>
        <taxon>Bacillati</taxon>
        <taxon>Cyanobacteriota</taxon>
        <taxon>Cyanophyceae</taxon>
        <taxon>Nostocales</taxon>
        <taxon>Nodulariaceae</taxon>
        <taxon>Anabaenopsis</taxon>
    </lineage>
</organism>
<dbReference type="InterPro" id="IPR029471">
    <property type="entry name" value="HNH_5"/>
</dbReference>
<name>A0A1Z4GBZ1_9CYAN</name>
<dbReference type="OrthoDB" id="9802901at2"/>
<proteinExistence type="predicted"/>
<dbReference type="PANTHER" id="PTHR33877:SF2">
    <property type="entry name" value="OS07G0170200 PROTEIN"/>
    <property type="match status" value="1"/>
</dbReference>
<evidence type="ECO:0000313" key="2">
    <source>
        <dbReference type="EMBL" id="BAY15053.1"/>
    </source>
</evidence>
<protein>
    <recommendedName>
        <fullName evidence="1">HNH nuclease domain-containing protein</fullName>
    </recommendedName>
</protein>
<gene>
    <name evidence="2" type="ORF">NIES21_08390</name>
</gene>
<feature type="domain" description="HNH nuclease" evidence="1">
    <location>
        <begin position="93"/>
        <end position="143"/>
    </location>
</feature>
<dbReference type="CDD" id="cd00085">
    <property type="entry name" value="HNHc"/>
    <property type="match status" value="1"/>
</dbReference>
<evidence type="ECO:0000313" key="3">
    <source>
        <dbReference type="Proteomes" id="UP000218287"/>
    </source>
</evidence>
<dbReference type="EMBL" id="AP018174">
    <property type="protein sequence ID" value="BAY15053.1"/>
    <property type="molecule type" value="Genomic_DNA"/>
</dbReference>
<reference evidence="2 3" key="1">
    <citation type="submission" date="2017-06" db="EMBL/GenBank/DDBJ databases">
        <title>Genome sequencing of cyanobaciteial culture collection at National Institute for Environmental Studies (NIES).</title>
        <authorList>
            <person name="Hirose Y."/>
            <person name="Shimura Y."/>
            <person name="Fujisawa T."/>
            <person name="Nakamura Y."/>
            <person name="Kawachi M."/>
        </authorList>
    </citation>
    <scope>NUCLEOTIDE SEQUENCE [LARGE SCALE GENOMIC DNA]</scope>
    <source>
        <strain evidence="2 3">NIES-21</strain>
    </source>
</reference>
<dbReference type="InterPro" id="IPR052892">
    <property type="entry name" value="NA-targeting_endonuclease"/>
</dbReference>